<protein>
    <submittedName>
        <fullName evidence="2">AhpD family alkylhydroperoxidase</fullName>
    </submittedName>
</protein>
<gene>
    <name evidence="2" type="ORF">FHU29_000383</name>
</gene>
<proteinExistence type="predicted"/>
<dbReference type="EMBL" id="JACHWS010000001">
    <property type="protein sequence ID" value="MBB3035949.1"/>
    <property type="molecule type" value="Genomic_DNA"/>
</dbReference>
<dbReference type="PANTHER" id="PTHR35446">
    <property type="entry name" value="SI:CH211-175M2.5"/>
    <property type="match status" value="1"/>
</dbReference>
<evidence type="ECO:0000313" key="3">
    <source>
        <dbReference type="Proteomes" id="UP000567922"/>
    </source>
</evidence>
<dbReference type="InterPro" id="IPR029032">
    <property type="entry name" value="AhpD-like"/>
</dbReference>
<reference evidence="2 3" key="1">
    <citation type="submission" date="2020-08" db="EMBL/GenBank/DDBJ databases">
        <title>Sequencing the genomes of 1000 actinobacteria strains.</title>
        <authorList>
            <person name="Klenk H.-P."/>
        </authorList>
    </citation>
    <scope>NUCLEOTIDE SEQUENCE [LARGE SCALE GENOMIC DNA]</scope>
    <source>
        <strain evidence="2 3">DSM 45258</strain>
    </source>
</reference>
<name>A0A839RI39_9ACTN</name>
<dbReference type="GO" id="GO:0051920">
    <property type="term" value="F:peroxiredoxin activity"/>
    <property type="evidence" value="ECO:0007669"/>
    <property type="project" value="InterPro"/>
</dbReference>
<sequence length="152" mass="16602">MSDTYRIDVADPSSGTYLGLISLNQEVTAIARKAGIPRALAELLKVRASQLNGCAHSMRACTEDAAKAGEDRARLSVLPAWRRTGLFTPMERGALGLAEAITTLPGQDIPPVVIREARSVLTEQQYIAVTWITMMVNMWNRIAMVSGYPVEK</sequence>
<dbReference type="InterPro" id="IPR004675">
    <property type="entry name" value="AhpD_core"/>
</dbReference>
<dbReference type="OrthoDB" id="9801997at2"/>
<dbReference type="RefSeq" id="WP_064439633.1">
    <property type="nucleotide sequence ID" value="NZ_BDDI01000005.1"/>
</dbReference>
<dbReference type="SUPFAM" id="SSF69118">
    <property type="entry name" value="AhpD-like"/>
    <property type="match status" value="1"/>
</dbReference>
<feature type="domain" description="Carboxymuconolactone decarboxylase-like" evidence="1">
    <location>
        <begin position="29"/>
        <end position="100"/>
    </location>
</feature>
<keyword evidence="3" id="KW-1185">Reference proteome</keyword>
<comment type="caution">
    <text evidence="2">The sequence shown here is derived from an EMBL/GenBank/DDBJ whole genome shotgun (WGS) entry which is preliminary data.</text>
</comment>
<organism evidence="2 3">
    <name type="scientific">Hoyosella altamirensis</name>
    <dbReference type="NCBI Taxonomy" id="616997"/>
    <lineage>
        <taxon>Bacteria</taxon>
        <taxon>Bacillati</taxon>
        <taxon>Actinomycetota</taxon>
        <taxon>Actinomycetes</taxon>
        <taxon>Mycobacteriales</taxon>
        <taxon>Hoyosellaceae</taxon>
        <taxon>Hoyosella</taxon>
    </lineage>
</organism>
<dbReference type="Proteomes" id="UP000567922">
    <property type="component" value="Unassembled WGS sequence"/>
</dbReference>
<evidence type="ECO:0000313" key="2">
    <source>
        <dbReference type="EMBL" id="MBB3035949.1"/>
    </source>
</evidence>
<dbReference type="Gene3D" id="1.20.1290.10">
    <property type="entry name" value="AhpD-like"/>
    <property type="match status" value="1"/>
</dbReference>
<accession>A0A839RI39</accession>
<keyword evidence="2" id="KW-0575">Peroxidase</keyword>
<keyword evidence="2" id="KW-0560">Oxidoreductase</keyword>
<evidence type="ECO:0000259" key="1">
    <source>
        <dbReference type="Pfam" id="PF02627"/>
    </source>
</evidence>
<dbReference type="AlphaFoldDB" id="A0A839RI39"/>
<dbReference type="Pfam" id="PF02627">
    <property type="entry name" value="CMD"/>
    <property type="match status" value="1"/>
</dbReference>
<dbReference type="NCBIfam" id="TIGR00778">
    <property type="entry name" value="ahpD_dom"/>
    <property type="match status" value="1"/>
</dbReference>
<dbReference type="InterPro" id="IPR003779">
    <property type="entry name" value="CMD-like"/>
</dbReference>
<dbReference type="PANTHER" id="PTHR35446:SF2">
    <property type="entry name" value="CARBOXYMUCONOLACTONE DECARBOXYLASE-LIKE DOMAIN-CONTAINING PROTEIN"/>
    <property type="match status" value="1"/>
</dbReference>